<protein>
    <recommendedName>
        <fullName evidence="1">Streptomycin biosynthesis protein StrF domain-containing protein</fullName>
    </recommendedName>
</protein>
<evidence type="ECO:0000259" key="1">
    <source>
        <dbReference type="Pfam" id="PF13712"/>
    </source>
</evidence>
<reference evidence="2 3" key="1">
    <citation type="submission" date="2016-04" db="EMBL/GenBank/DDBJ databases">
        <title>Genome sequence of Clostridium magnum DSM 2767.</title>
        <authorList>
            <person name="Poehlein A."/>
            <person name="Uhlig R."/>
            <person name="Fischer R."/>
            <person name="Bahl H."/>
            <person name="Daniel R."/>
        </authorList>
    </citation>
    <scope>NUCLEOTIDE SEQUENCE [LARGE SCALE GENOMIC DNA]</scope>
    <source>
        <strain evidence="2 3">DSM 2767</strain>
    </source>
</reference>
<name>A0A162UA86_9CLOT</name>
<dbReference type="SUPFAM" id="SSF53448">
    <property type="entry name" value="Nucleotide-diphospho-sugar transferases"/>
    <property type="match status" value="1"/>
</dbReference>
<evidence type="ECO:0000313" key="2">
    <source>
        <dbReference type="EMBL" id="KZL93694.1"/>
    </source>
</evidence>
<accession>A0A162UA86</accession>
<comment type="caution">
    <text evidence="2">The sequence shown here is derived from an EMBL/GenBank/DDBJ whole genome shotgun (WGS) entry which is preliminary data.</text>
</comment>
<gene>
    <name evidence="2" type="ORF">CLMAG_07450</name>
</gene>
<keyword evidence="3" id="KW-1185">Reference proteome</keyword>
<feature type="domain" description="Streptomycin biosynthesis protein StrF" evidence="1">
    <location>
        <begin position="11"/>
        <end position="222"/>
    </location>
</feature>
<evidence type="ECO:0000313" key="3">
    <source>
        <dbReference type="Proteomes" id="UP000076603"/>
    </source>
</evidence>
<dbReference type="InterPro" id="IPR059123">
    <property type="entry name" value="StrF_dom"/>
</dbReference>
<dbReference type="PATRIC" id="fig|1121326.3.peg.702"/>
<dbReference type="RefSeq" id="WP_066618053.1">
    <property type="nucleotide sequence ID" value="NZ_FQXL01000012.1"/>
</dbReference>
<dbReference type="Pfam" id="PF13712">
    <property type="entry name" value="Glyco_tranf_2_5"/>
    <property type="match status" value="1"/>
</dbReference>
<dbReference type="AlphaFoldDB" id="A0A162UA86"/>
<proteinExistence type="predicted"/>
<dbReference type="EMBL" id="LWAE01000001">
    <property type="protein sequence ID" value="KZL93694.1"/>
    <property type="molecule type" value="Genomic_DNA"/>
</dbReference>
<dbReference type="STRING" id="1121326.CLMAG_07450"/>
<sequence length="226" mass="26576">MDTISEEKKICFIFCVNNENEYNKALGHINKLDVPDDYDIEIISIRNTESMCSGYNSAMKKTKAKYKVYLHQNVCILNKRFLFDVIDLFEKHSELGMLGVAGAARLPKSGIWWKSSAPYGKVVQNRRGKFSVLRWWEVKGEYKIVDAIDGLIMITQYDVAWREDVFKKWHFYDISQCMEFKKAGYKVGIPKQTDPWCEHDWSTTVQNKGNYEEERKIFLKEYGNYL</sequence>
<dbReference type="Proteomes" id="UP000076603">
    <property type="component" value="Unassembled WGS sequence"/>
</dbReference>
<dbReference type="OrthoDB" id="176403at2"/>
<dbReference type="Gene3D" id="3.90.550.10">
    <property type="entry name" value="Spore Coat Polysaccharide Biosynthesis Protein SpsA, Chain A"/>
    <property type="match status" value="1"/>
</dbReference>
<organism evidence="2 3">
    <name type="scientific">Clostridium magnum DSM 2767</name>
    <dbReference type="NCBI Taxonomy" id="1121326"/>
    <lineage>
        <taxon>Bacteria</taxon>
        <taxon>Bacillati</taxon>
        <taxon>Bacillota</taxon>
        <taxon>Clostridia</taxon>
        <taxon>Eubacteriales</taxon>
        <taxon>Clostridiaceae</taxon>
        <taxon>Clostridium</taxon>
    </lineage>
</organism>
<dbReference type="InterPro" id="IPR029044">
    <property type="entry name" value="Nucleotide-diphossugar_trans"/>
</dbReference>